<dbReference type="Gene3D" id="3.30.460.10">
    <property type="entry name" value="Beta Polymerase, domain 2"/>
    <property type="match status" value="1"/>
</dbReference>
<dbReference type="OrthoDB" id="7572058at2"/>
<dbReference type="Pfam" id="PF18144">
    <property type="entry name" value="SMODS"/>
    <property type="match status" value="1"/>
</dbReference>
<dbReference type="Proteomes" id="UP000319576">
    <property type="component" value="Chromosome"/>
</dbReference>
<name>A0A517XQS8_9BACT</name>
<reference evidence="2 3" key="1">
    <citation type="submission" date="2019-02" db="EMBL/GenBank/DDBJ databases">
        <title>Deep-cultivation of Planctomycetes and their phenomic and genomic characterization uncovers novel biology.</title>
        <authorList>
            <person name="Wiegand S."/>
            <person name="Jogler M."/>
            <person name="Boedeker C."/>
            <person name="Pinto D."/>
            <person name="Vollmers J."/>
            <person name="Rivas-Marin E."/>
            <person name="Kohn T."/>
            <person name="Peeters S.H."/>
            <person name="Heuer A."/>
            <person name="Rast P."/>
            <person name="Oberbeckmann S."/>
            <person name="Bunk B."/>
            <person name="Jeske O."/>
            <person name="Meyerdierks A."/>
            <person name="Storesund J.E."/>
            <person name="Kallscheuer N."/>
            <person name="Luecker S."/>
            <person name="Lage O.M."/>
            <person name="Pohl T."/>
            <person name="Merkel B.J."/>
            <person name="Hornburger P."/>
            <person name="Mueller R.-W."/>
            <person name="Bruemmer F."/>
            <person name="Labrenz M."/>
            <person name="Spormann A.M."/>
            <person name="Op den Camp H."/>
            <person name="Overmann J."/>
            <person name="Amann R."/>
            <person name="Jetten M.S.M."/>
            <person name="Mascher T."/>
            <person name="Medema M.H."/>
            <person name="Devos D.P."/>
            <person name="Kaster A.-K."/>
            <person name="Ovreas L."/>
            <person name="Rohde M."/>
            <person name="Galperin M.Y."/>
            <person name="Jogler C."/>
        </authorList>
    </citation>
    <scope>NUCLEOTIDE SEQUENCE [LARGE SCALE GENOMIC DNA]</scope>
    <source>
        <strain evidence="2 3">ETA_A1</strain>
    </source>
</reference>
<sequence length="288" mass="32199">MPTTITSGFDKLRQNLEISGLQASTVSTRQQNARANVAKEMTVLEDFLTGSYMRSTMIAPLSDADVDVFIVLDAKYYSQDGYATLLDKVRGVLKKSYTEATDISRNGQAVTIKFASFSMDVVPGFYRTGGGFLIPDARGKRWIPTDPKKHVEIWSSQNTAHSGSLVPLIKMIKGWNKTHSALFRSFHLETMILRIFSGVTISDYPSGVRYFFDKARTWVASTVADLAGYGDNIGKYLLEKNALADVQQRLQRAYERSAEAVKLAATGKVKDAYDKWRMVFDTYFPAYG</sequence>
<dbReference type="KEGG" id="uli:ETAA1_17800"/>
<accession>A0A517XQS8</accession>
<dbReference type="GO" id="GO:0051607">
    <property type="term" value="P:defense response to virus"/>
    <property type="evidence" value="ECO:0007669"/>
    <property type="project" value="UniProtKB-KW"/>
</dbReference>
<evidence type="ECO:0000313" key="2">
    <source>
        <dbReference type="EMBL" id="QDU19842.1"/>
    </source>
</evidence>
<dbReference type="SUPFAM" id="SSF81301">
    <property type="entry name" value="Nucleotidyltransferase"/>
    <property type="match status" value="1"/>
</dbReference>
<dbReference type="AlphaFoldDB" id="A0A517XQS8"/>
<dbReference type="GO" id="GO:0016779">
    <property type="term" value="F:nucleotidyltransferase activity"/>
    <property type="evidence" value="ECO:0007669"/>
    <property type="project" value="InterPro"/>
</dbReference>
<dbReference type="NCBIfam" id="NF041117">
    <property type="entry name" value="CBASS_cyclase_b"/>
    <property type="match status" value="1"/>
</dbReference>
<proteinExistence type="predicted"/>
<keyword evidence="1" id="KW-0051">Antiviral defense</keyword>
<evidence type="ECO:0000256" key="1">
    <source>
        <dbReference type="ARBA" id="ARBA00023118"/>
    </source>
</evidence>
<evidence type="ECO:0000313" key="3">
    <source>
        <dbReference type="Proteomes" id="UP000319576"/>
    </source>
</evidence>
<organism evidence="2 3">
    <name type="scientific">Urbifossiella limnaea</name>
    <dbReference type="NCBI Taxonomy" id="2528023"/>
    <lineage>
        <taxon>Bacteria</taxon>
        <taxon>Pseudomonadati</taxon>
        <taxon>Planctomycetota</taxon>
        <taxon>Planctomycetia</taxon>
        <taxon>Gemmatales</taxon>
        <taxon>Gemmataceae</taxon>
        <taxon>Urbifossiella</taxon>
    </lineage>
</organism>
<protein>
    <recommendedName>
        <fullName evidence="4">Nucleotidyltransferase</fullName>
    </recommendedName>
</protein>
<dbReference type="EMBL" id="CP036273">
    <property type="protein sequence ID" value="QDU19842.1"/>
    <property type="molecule type" value="Genomic_DNA"/>
</dbReference>
<dbReference type="RefSeq" id="WP_145236427.1">
    <property type="nucleotide sequence ID" value="NZ_CP036273.1"/>
</dbReference>
<dbReference type="InterPro" id="IPR006116">
    <property type="entry name" value="NT_2-5OAS_ClassI-CCAase"/>
</dbReference>
<keyword evidence="3" id="KW-1185">Reference proteome</keyword>
<dbReference type="CDD" id="cd05400">
    <property type="entry name" value="NT_2-5OAS_ClassI-CCAase"/>
    <property type="match status" value="1"/>
</dbReference>
<evidence type="ECO:0008006" key="4">
    <source>
        <dbReference type="Google" id="ProtNLM"/>
    </source>
</evidence>
<dbReference type="InterPro" id="IPR043519">
    <property type="entry name" value="NT_sf"/>
</dbReference>
<gene>
    <name evidence="2" type="ORF">ETAA1_17800</name>
</gene>
<dbReference type="InterPro" id="IPR053550">
    <property type="entry name" value="CD-NTase"/>
</dbReference>